<evidence type="ECO:0000259" key="8">
    <source>
        <dbReference type="Pfam" id="PF00441"/>
    </source>
</evidence>
<dbReference type="RefSeq" id="WP_065853760.1">
    <property type="nucleotide sequence ID" value="NZ_LYPC01000022.1"/>
</dbReference>
<dbReference type="Proteomes" id="UP000093309">
    <property type="component" value="Unassembled WGS sequence"/>
</dbReference>
<comment type="caution">
    <text evidence="11">The sequence shown here is derived from an EMBL/GenBank/DDBJ whole genome shotgun (WGS) entry which is preliminary data.</text>
</comment>
<evidence type="ECO:0000313" key="12">
    <source>
        <dbReference type="Proteomes" id="UP000093309"/>
    </source>
</evidence>
<sequence>MDYSLSEELEMIRRMVREFAIDEVAPGAALRDETERFDRPLFEVMGKLGLTGIAWAESYGGLGSDVVTNIMVLEELARACASTGYSLFVHSSLAGAAISMFGREEQKIKYLRPMAEGSKLGAYAWTELAHLTGTSGGELHTKTRRDGDHYVLQGDKFLVPNAGEADVYVVFAAMGDGPLASVSTAFLIEKDTPGFMLGKSEQKLGTRGSPSMSVELDGCRIPADNRLGEEGDGHRIALRTLEGARSGIAALAVGLAQAAMDAAIAYAKARKQFGKPIAQQQAIAFKLANMATQIEAARWLTYQAAWRESEGVENGGSGETANTNLFAGEMAMGVTLEAVQIHGGYGYTKAFPVERYLRDAKMLQMVEATMDEQRRAIARVVNGAF</sequence>
<protein>
    <submittedName>
        <fullName evidence="11">Acyl-CoA dehydrogenase</fullName>
    </submittedName>
</protein>
<dbReference type="InterPro" id="IPR046373">
    <property type="entry name" value="Acyl-CoA_Oxase/DH_mid-dom_sf"/>
</dbReference>
<dbReference type="AlphaFoldDB" id="A0A1C1A011"/>
<comment type="similarity">
    <text evidence="2 7">Belongs to the acyl-CoA dehydrogenase family.</text>
</comment>
<dbReference type="InterPro" id="IPR036250">
    <property type="entry name" value="AcylCo_DH-like_C"/>
</dbReference>
<dbReference type="Pfam" id="PF00441">
    <property type="entry name" value="Acyl-CoA_dh_1"/>
    <property type="match status" value="1"/>
</dbReference>
<keyword evidence="3 7" id="KW-0285">Flavoprotein</keyword>
<evidence type="ECO:0000259" key="9">
    <source>
        <dbReference type="Pfam" id="PF02770"/>
    </source>
</evidence>
<evidence type="ECO:0000256" key="3">
    <source>
        <dbReference type="ARBA" id="ARBA00022630"/>
    </source>
</evidence>
<evidence type="ECO:0000313" key="11">
    <source>
        <dbReference type="EMBL" id="OCT13699.1"/>
    </source>
</evidence>
<comment type="cofactor">
    <cofactor evidence="1 7">
        <name>FAD</name>
        <dbReference type="ChEBI" id="CHEBI:57692"/>
    </cofactor>
</comment>
<keyword evidence="4 7" id="KW-0274">FAD</keyword>
<dbReference type="SUPFAM" id="SSF47203">
    <property type="entry name" value="Acyl-CoA dehydrogenase C-terminal domain-like"/>
    <property type="match status" value="1"/>
</dbReference>
<reference evidence="12" key="1">
    <citation type="submission" date="2016-05" db="EMBL/GenBank/DDBJ databases">
        <title>Paenibacillus oryzae. sp. nov., isolated from the rice root.</title>
        <authorList>
            <person name="Zhang J."/>
            <person name="Zhang X."/>
        </authorList>
    </citation>
    <scope>NUCLEOTIDE SEQUENCE [LARGE SCALE GENOMIC DNA]</scope>
    <source>
        <strain evidence="12">KCTC13222</strain>
    </source>
</reference>
<feature type="domain" description="Acyl-CoA oxidase/dehydrogenase middle" evidence="9">
    <location>
        <begin position="122"/>
        <end position="218"/>
    </location>
</feature>
<dbReference type="Gene3D" id="2.40.110.10">
    <property type="entry name" value="Butyryl-CoA Dehydrogenase, subunit A, domain 2"/>
    <property type="match status" value="1"/>
</dbReference>
<name>A0A1C1A011_9BACL</name>
<dbReference type="InterPro" id="IPR037069">
    <property type="entry name" value="AcylCoA_DH/ox_N_sf"/>
</dbReference>
<keyword evidence="12" id="KW-1185">Reference proteome</keyword>
<dbReference type="InterPro" id="IPR006091">
    <property type="entry name" value="Acyl-CoA_Oxase/DH_mid-dom"/>
</dbReference>
<feature type="domain" description="Acyl-CoA dehydrogenase/oxidase C-terminal" evidence="8">
    <location>
        <begin position="231"/>
        <end position="381"/>
    </location>
</feature>
<evidence type="ECO:0000259" key="10">
    <source>
        <dbReference type="Pfam" id="PF02771"/>
    </source>
</evidence>
<evidence type="ECO:0000256" key="1">
    <source>
        <dbReference type="ARBA" id="ARBA00001974"/>
    </source>
</evidence>
<dbReference type="InterPro" id="IPR013786">
    <property type="entry name" value="AcylCoA_DH/ox_N"/>
</dbReference>
<dbReference type="FunFam" id="1.10.540.10:FF:000002">
    <property type="entry name" value="Acyl-CoA dehydrogenase FadE19"/>
    <property type="match status" value="1"/>
</dbReference>
<dbReference type="InterPro" id="IPR009075">
    <property type="entry name" value="AcylCo_DH/oxidase_C"/>
</dbReference>
<dbReference type="Pfam" id="PF02771">
    <property type="entry name" value="Acyl-CoA_dh_N"/>
    <property type="match status" value="1"/>
</dbReference>
<evidence type="ECO:0000256" key="7">
    <source>
        <dbReference type="RuleBase" id="RU362125"/>
    </source>
</evidence>
<dbReference type="GO" id="GO:0050660">
    <property type="term" value="F:flavin adenine dinucleotide binding"/>
    <property type="evidence" value="ECO:0007669"/>
    <property type="project" value="InterPro"/>
</dbReference>
<dbReference type="PANTHER" id="PTHR43884">
    <property type="entry name" value="ACYL-COA DEHYDROGENASE"/>
    <property type="match status" value="1"/>
</dbReference>
<keyword evidence="5 7" id="KW-0560">Oxidoreductase</keyword>
<organism evidence="11 12">
    <name type="scientific">Paenibacillus pectinilyticus</name>
    <dbReference type="NCBI Taxonomy" id="512399"/>
    <lineage>
        <taxon>Bacteria</taxon>
        <taxon>Bacillati</taxon>
        <taxon>Bacillota</taxon>
        <taxon>Bacilli</taxon>
        <taxon>Bacillales</taxon>
        <taxon>Paenibacillaceae</taxon>
        <taxon>Paenibacillus</taxon>
    </lineage>
</organism>
<gene>
    <name evidence="11" type="ORF">A8709_19125</name>
</gene>
<evidence type="ECO:0000256" key="2">
    <source>
        <dbReference type="ARBA" id="ARBA00009347"/>
    </source>
</evidence>
<evidence type="ECO:0000256" key="5">
    <source>
        <dbReference type="ARBA" id="ARBA00023002"/>
    </source>
</evidence>
<dbReference type="EMBL" id="LYPC01000022">
    <property type="protein sequence ID" value="OCT13699.1"/>
    <property type="molecule type" value="Genomic_DNA"/>
</dbReference>
<dbReference type="FunFam" id="1.20.140.10:FF:000004">
    <property type="entry name" value="Acyl-CoA dehydrogenase FadE25"/>
    <property type="match status" value="1"/>
</dbReference>
<dbReference type="PANTHER" id="PTHR43884:SF41">
    <property type="entry name" value="ACYL-COA DEHYDROGENASE"/>
    <property type="match status" value="1"/>
</dbReference>
<dbReference type="Gene3D" id="1.10.540.10">
    <property type="entry name" value="Acyl-CoA dehydrogenase/oxidase, N-terminal domain"/>
    <property type="match status" value="1"/>
</dbReference>
<dbReference type="SUPFAM" id="SSF56645">
    <property type="entry name" value="Acyl-CoA dehydrogenase NM domain-like"/>
    <property type="match status" value="1"/>
</dbReference>
<dbReference type="Gene3D" id="1.20.140.10">
    <property type="entry name" value="Butyryl-CoA Dehydrogenase, subunit A, domain 3"/>
    <property type="match status" value="1"/>
</dbReference>
<comment type="catalytic activity">
    <reaction evidence="6">
        <text>a 2,3-saturated acyl-CoA + A = a 2,3-dehydroacyl-CoA + AH2</text>
        <dbReference type="Rhea" id="RHEA:48608"/>
        <dbReference type="ChEBI" id="CHEBI:13193"/>
        <dbReference type="ChEBI" id="CHEBI:17499"/>
        <dbReference type="ChEBI" id="CHEBI:60015"/>
        <dbReference type="ChEBI" id="CHEBI:65111"/>
    </reaction>
</comment>
<dbReference type="Pfam" id="PF02770">
    <property type="entry name" value="Acyl-CoA_dh_M"/>
    <property type="match status" value="1"/>
</dbReference>
<evidence type="ECO:0000256" key="4">
    <source>
        <dbReference type="ARBA" id="ARBA00022827"/>
    </source>
</evidence>
<dbReference type="OrthoDB" id="9802447at2"/>
<dbReference type="InterPro" id="IPR009100">
    <property type="entry name" value="AcylCoA_DH/oxidase_NM_dom_sf"/>
</dbReference>
<proteinExistence type="inferred from homology"/>
<dbReference type="GO" id="GO:0003995">
    <property type="term" value="F:acyl-CoA dehydrogenase activity"/>
    <property type="evidence" value="ECO:0007669"/>
    <property type="project" value="TreeGrafter"/>
</dbReference>
<dbReference type="STRING" id="512399.A8709_19125"/>
<accession>A0A1C1A011</accession>
<feature type="domain" description="Acyl-CoA dehydrogenase/oxidase N-terminal" evidence="10">
    <location>
        <begin position="6"/>
        <end position="117"/>
    </location>
</feature>
<evidence type="ECO:0000256" key="6">
    <source>
        <dbReference type="ARBA" id="ARBA00052546"/>
    </source>
</evidence>
<dbReference type="PIRSF" id="PIRSF016578">
    <property type="entry name" value="HsaA"/>
    <property type="match status" value="1"/>
</dbReference>